<dbReference type="PANTHER" id="PTHR23235">
    <property type="entry name" value="KRUEPPEL-LIKE TRANSCRIPTION FACTOR"/>
    <property type="match status" value="1"/>
</dbReference>
<evidence type="ECO:0000256" key="2">
    <source>
        <dbReference type="ARBA" id="ARBA00022737"/>
    </source>
</evidence>
<keyword evidence="4" id="KW-0862">Zinc</keyword>
<protein>
    <recommendedName>
        <fullName evidence="7">C2H2-type domain-containing protein</fullName>
    </recommendedName>
</protein>
<dbReference type="GO" id="GO:0008270">
    <property type="term" value="F:zinc ion binding"/>
    <property type="evidence" value="ECO:0007669"/>
    <property type="project" value="UniProtKB-KW"/>
</dbReference>
<dbReference type="SUPFAM" id="SSF57667">
    <property type="entry name" value="beta-beta-alpha zinc fingers"/>
    <property type="match status" value="1"/>
</dbReference>
<dbReference type="FunFam" id="3.30.160.60:FF:000100">
    <property type="entry name" value="Zinc finger 45-like"/>
    <property type="match status" value="1"/>
</dbReference>
<organism evidence="8 9">
    <name type="scientific">Dissostichus mawsoni</name>
    <name type="common">Antarctic cod</name>
    <dbReference type="NCBI Taxonomy" id="36200"/>
    <lineage>
        <taxon>Eukaryota</taxon>
        <taxon>Metazoa</taxon>
        <taxon>Chordata</taxon>
        <taxon>Craniata</taxon>
        <taxon>Vertebrata</taxon>
        <taxon>Euteleostomi</taxon>
        <taxon>Actinopterygii</taxon>
        <taxon>Neopterygii</taxon>
        <taxon>Teleostei</taxon>
        <taxon>Neoteleostei</taxon>
        <taxon>Acanthomorphata</taxon>
        <taxon>Eupercaria</taxon>
        <taxon>Perciformes</taxon>
        <taxon>Notothenioidei</taxon>
        <taxon>Nototheniidae</taxon>
        <taxon>Dissostichus</taxon>
    </lineage>
</organism>
<keyword evidence="9" id="KW-1185">Reference proteome</keyword>
<dbReference type="Gene3D" id="3.30.160.60">
    <property type="entry name" value="Classic Zinc Finger"/>
    <property type="match status" value="2"/>
</dbReference>
<dbReference type="EMBL" id="JAAKFY010000015">
    <property type="protein sequence ID" value="KAF3845567.1"/>
    <property type="molecule type" value="Genomic_DNA"/>
</dbReference>
<name>A0A7J5YAI2_DISMA</name>
<feature type="region of interest" description="Disordered" evidence="6">
    <location>
        <begin position="1"/>
        <end position="76"/>
    </location>
</feature>
<evidence type="ECO:0000256" key="5">
    <source>
        <dbReference type="PROSITE-ProRule" id="PRU00042"/>
    </source>
</evidence>
<dbReference type="AlphaFoldDB" id="A0A7J5YAI2"/>
<feature type="compositionally biased region" description="Low complexity" evidence="6">
    <location>
        <begin position="9"/>
        <end position="21"/>
    </location>
</feature>
<sequence>MLLRGEKPFSCSLCSRSFSDSSAKRRHEASHSGRKPFSCSSCSLSFTRLDNLKTHSRGHSKERAEPPTEDPPEDPQLHEEQIQLVVTDDLSFVSGQNQEISIITTEEAESGGGASTDSAPRLTLLTHGGGASADSAPSRLEGVHVITLSKEALDQLSSCHHGPPLHHGPPSIMDPPYIMDPLTSWTPPPLTAYQ</sequence>
<evidence type="ECO:0000256" key="3">
    <source>
        <dbReference type="ARBA" id="ARBA00022771"/>
    </source>
</evidence>
<dbReference type="InterPro" id="IPR036236">
    <property type="entry name" value="Znf_C2H2_sf"/>
</dbReference>
<evidence type="ECO:0000259" key="7">
    <source>
        <dbReference type="PROSITE" id="PS50157"/>
    </source>
</evidence>
<feature type="domain" description="C2H2-type" evidence="7">
    <location>
        <begin position="37"/>
        <end position="64"/>
    </location>
</feature>
<feature type="compositionally biased region" description="Polar residues" evidence="6">
    <location>
        <begin position="38"/>
        <end position="48"/>
    </location>
</feature>
<dbReference type="GO" id="GO:0000978">
    <property type="term" value="F:RNA polymerase II cis-regulatory region sequence-specific DNA binding"/>
    <property type="evidence" value="ECO:0007669"/>
    <property type="project" value="TreeGrafter"/>
</dbReference>
<dbReference type="OrthoDB" id="6365676at2759"/>
<accession>A0A7J5YAI2</accession>
<reference evidence="8 9" key="1">
    <citation type="submission" date="2020-03" db="EMBL/GenBank/DDBJ databases">
        <title>Dissostichus mawsoni Genome sequencing and assembly.</title>
        <authorList>
            <person name="Park H."/>
        </authorList>
    </citation>
    <scope>NUCLEOTIDE SEQUENCE [LARGE SCALE GENOMIC DNA]</scope>
    <source>
        <strain evidence="8">DM0001</strain>
        <tissue evidence="8">Muscle</tissue>
    </source>
</reference>
<keyword evidence="1" id="KW-0479">Metal-binding</keyword>
<dbReference type="SMART" id="SM00355">
    <property type="entry name" value="ZnF_C2H2"/>
    <property type="match status" value="2"/>
</dbReference>
<gene>
    <name evidence="8" type="ORF">F7725_008730</name>
</gene>
<proteinExistence type="predicted"/>
<dbReference type="FunFam" id="3.30.160.60:FF:000110">
    <property type="entry name" value="Zinc finger protein-like"/>
    <property type="match status" value="1"/>
</dbReference>
<dbReference type="PANTHER" id="PTHR23235:SF120">
    <property type="entry name" value="KRUPPEL-LIKE FACTOR 15"/>
    <property type="match status" value="1"/>
</dbReference>
<keyword evidence="2" id="KW-0677">Repeat</keyword>
<feature type="compositionally biased region" description="Basic residues" evidence="6">
    <location>
        <begin position="24"/>
        <end position="34"/>
    </location>
</feature>
<dbReference type="Pfam" id="PF00096">
    <property type="entry name" value="zf-C2H2"/>
    <property type="match status" value="1"/>
</dbReference>
<dbReference type="PROSITE" id="PS50157">
    <property type="entry name" value="ZINC_FINGER_C2H2_2"/>
    <property type="match status" value="2"/>
</dbReference>
<evidence type="ECO:0000256" key="1">
    <source>
        <dbReference type="ARBA" id="ARBA00022723"/>
    </source>
</evidence>
<dbReference type="GO" id="GO:0000981">
    <property type="term" value="F:DNA-binding transcription factor activity, RNA polymerase II-specific"/>
    <property type="evidence" value="ECO:0007669"/>
    <property type="project" value="TreeGrafter"/>
</dbReference>
<evidence type="ECO:0000313" key="9">
    <source>
        <dbReference type="Proteomes" id="UP000518266"/>
    </source>
</evidence>
<feature type="domain" description="C2H2-type" evidence="7">
    <location>
        <begin position="9"/>
        <end position="36"/>
    </location>
</feature>
<evidence type="ECO:0000313" key="8">
    <source>
        <dbReference type="EMBL" id="KAF3845567.1"/>
    </source>
</evidence>
<evidence type="ECO:0000256" key="4">
    <source>
        <dbReference type="ARBA" id="ARBA00022833"/>
    </source>
</evidence>
<evidence type="ECO:0000256" key="6">
    <source>
        <dbReference type="SAM" id="MobiDB-lite"/>
    </source>
</evidence>
<comment type="caution">
    <text evidence="8">The sequence shown here is derived from an EMBL/GenBank/DDBJ whole genome shotgun (WGS) entry which is preliminary data.</text>
</comment>
<dbReference type="PROSITE" id="PS00028">
    <property type="entry name" value="ZINC_FINGER_C2H2_1"/>
    <property type="match status" value="2"/>
</dbReference>
<keyword evidence="3 5" id="KW-0863">Zinc-finger</keyword>
<dbReference type="InterPro" id="IPR013087">
    <property type="entry name" value="Znf_C2H2_type"/>
</dbReference>
<dbReference type="Proteomes" id="UP000518266">
    <property type="component" value="Unassembled WGS sequence"/>
</dbReference>